<sequence length="173" mass="20245">MKIFESDMSEEDAQKVSDAYSKEANSSLFGVIFHLLILIFFNFQFKELGYYKYLILLLPVISTIYQLKKAINIFFFNPIRKDLELQKKITITLIISKKTEGYKDFELPNGSDCIEFEENPYFASLDVSESSFYNTKIGDEVNFELSKYGKWIIAVYSKSKNIDYNAHKQRKSK</sequence>
<keyword evidence="1" id="KW-0472">Membrane</keyword>
<evidence type="ECO:0000313" key="3">
    <source>
        <dbReference type="Proteomes" id="UP000182114"/>
    </source>
</evidence>
<dbReference type="RefSeq" id="WP_139150266.1">
    <property type="nucleotide sequence ID" value="NZ_FNBD01000008.1"/>
</dbReference>
<gene>
    <name evidence="2" type="ORF">SAMN04487992_1083</name>
</gene>
<feature type="transmembrane region" description="Helical" evidence="1">
    <location>
        <begin position="50"/>
        <end position="67"/>
    </location>
</feature>
<evidence type="ECO:0000256" key="1">
    <source>
        <dbReference type="SAM" id="Phobius"/>
    </source>
</evidence>
<dbReference type="AlphaFoldDB" id="A0A1G7IS51"/>
<reference evidence="3" key="1">
    <citation type="submission" date="2016-10" db="EMBL/GenBank/DDBJ databases">
        <authorList>
            <person name="Varghese N."/>
            <person name="Submissions S."/>
        </authorList>
    </citation>
    <scope>NUCLEOTIDE SEQUENCE [LARGE SCALE GENOMIC DNA]</scope>
    <source>
        <strain evidence="3">DSM 24729</strain>
    </source>
</reference>
<dbReference type="eggNOG" id="ENOG503119C">
    <property type="taxonomic scope" value="Bacteria"/>
</dbReference>
<protein>
    <submittedName>
        <fullName evidence="2">Uncharacterized protein</fullName>
    </submittedName>
</protein>
<feature type="transmembrane region" description="Helical" evidence="1">
    <location>
        <begin position="24"/>
        <end position="44"/>
    </location>
</feature>
<accession>A0A1G7IS51</accession>
<name>A0A1G7IS51_9FLAO</name>
<keyword evidence="1" id="KW-0812">Transmembrane</keyword>
<dbReference type="Proteomes" id="UP000182114">
    <property type="component" value="Unassembled WGS sequence"/>
</dbReference>
<proteinExistence type="predicted"/>
<evidence type="ECO:0000313" key="2">
    <source>
        <dbReference type="EMBL" id="SDF15550.1"/>
    </source>
</evidence>
<organism evidence="2 3">
    <name type="scientific">Cellulophaga baltica</name>
    <dbReference type="NCBI Taxonomy" id="76594"/>
    <lineage>
        <taxon>Bacteria</taxon>
        <taxon>Pseudomonadati</taxon>
        <taxon>Bacteroidota</taxon>
        <taxon>Flavobacteriia</taxon>
        <taxon>Flavobacteriales</taxon>
        <taxon>Flavobacteriaceae</taxon>
        <taxon>Cellulophaga</taxon>
    </lineage>
</organism>
<keyword evidence="3" id="KW-1185">Reference proteome</keyword>
<dbReference type="EMBL" id="FNBD01000008">
    <property type="protein sequence ID" value="SDF15550.1"/>
    <property type="molecule type" value="Genomic_DNA"/>
</dbReference>
<keyword evidence="1" id="KW-1133">Transmembrane helix</keyword>